<dbReference type="GO" id="GO:0005634">
    <property type="term" value="C:nucleus"/>
    <property type="evidence" value="ECO:0007669"/>
    <property type="project" value="InterPro"/>
</dbReference>
<reference evidence="4" key="1">
    <citation type="submission" date="2019-09" db="EMBL/GenBank/DDBJ databases">
        <title>Draft genome information of white flower Hibiscus syriacus.</title>
        <authorList>
            <person name="Kim Y.-M."/>
        </authorList>
    </citation>
    <scope>NUCLEOTIDE SEQUENCE [LARGE SCALE GENOMIC DNA]</scope>
    <source>
        <strain evidence="4">YM2019G1</strain>
    </source>
</reference>
<dbReference type="PANTHER" id="PTHR11875">
    <property type="entry name" value="TESTIS-SPECIFIC Y-ENCODED PROTEIN"/>
    <property type="match status" value="1"/>
</dbReference>
<dbReference type="AlphaFoldDB" id="A0A6A2Z1A8"/>
<keyword evidence="2" id="KW-0143">Chaperone</keyword>
<organism evidence="4 5">
    <name type="scientific">Hibiscus syriacus</name>
    <name type="common">Rose of Sharon</name>
    <dbReference type="NCBI Taxonomy" id="106335"/>
    <lineage>
        <taxon>Eukaryota</taxon>
        <taxon>Viridiplantae</taxon>
        <taxon>Streptophyta</taxon>
        <taxon>Embryophyta</taxon>
        <taxon>Tracheophyta</taxon>
        <taxon>Spermatophyta</taxon>
        <taxon>Magnoliopsida</taxon>
        <taxon>eudicotyledons</taxon>
        <taxon>Gunneridae</taxon>
        <taxon>Pentapetalae</taxon>
        <taxon>rosids</taxon>
        <taxon>malvids</taxon>
        <taxon>Malvales</taxon>
        <taxon>Malvaceae</taxon>
        <taxon>Malvoideae</taxon>
        <taxon>Hibiscus</taxon>
    </lineage>
</organism>
<evidence type="ECO:0000256" key="2">
    <source>
        <dbReference type="ARBA" id="ARBA00023186"/>
    </source>
</evidence>
<gene>
    <name evidence="4" type="ORF">F3Y22_tig00111097pilonHSYRG00013</name>
</gene>
<comment type="similarity">
    <text evidence="1 3">Belongs to the nucleosome assembly protein (NAP) family.</text>
</comment>
<dbReference type="GO" id="GO:0042393">
    <property type="term" value="F:histone binding"/>
    <property type="evidence" value="ECO:0007669"/>
    <property type="project" value="UniProtKB-ARBA"/>
</dbReference>
<accession>A0A6A2Z1A8</accession>
<dbReference type="Gene3D" id="3.30.1120.90">
    <property type="entry name" value="Nucleosome assembly protein"/>
    <property type="match status" value="1"/>
</dbReference>
<sequence length="157" mass="17939">MNSMISVSSITSPSLPLSHPHNDPTLLFSNIRFSLKSVSMLRRRISIDLFFYVQFLSHPALGEPLNDEDQKNFDPNPYFEDAKLTKTFTFLDEGTKITATKIKWKEGMGLPNGVDHEKKGNKRQFAEERFAIIFVNQISPQPEDFSHIKPEINLSVV</sequence>
<dbReference type="EMBL" id="VEPZ02001231">
    <property type="protein sequence ID" value="KAE8685467.1"/>
    <property type="molecule type" value="Genomic_DNA"/>
</dbReference>
<evidence type="ECO:0000256" key="3">
    <source>
        <dbReference type="RuleBase" id="RU003876"/>
    </source>
</evidence>
<keyword evidence="5" id="KW-1185">Reference proteome</keyword>
<protein>
    <submittedName>
        <fullName evidence="4">NAP1-related protein 1</fullName>
    </submittedName>
</protein>
<dbReference type="Proteomes" id="UP000436088">
    <property type="component" value="Unassembled WGS sequence"/>
</dbReference>
<dbReference type="SUPFAM" id="SSF143113">
    <property type="entry name" value="NAP-like"/>
    <property type="match status" value="1"/>
</dbReference>
<comment type="caution">
    <text evidence="4">The sequence shown here is derived from an EMBL/GenBank/DDBJ whole genome shotgun (WGS) entry which is preliminary data.</text>
</comment>
<evidence type="ECO:0000313" key="5">
    <source>
        <dbReference type="Proteomes" id="UP000436088"/>
    </source>
</evidence>
<name>A0A6A2Z1A8_HIBSY</name>
<dbReference type="InterPro" id="IPR037231">
    <property type="entry name" value="NAP-like_sf"/>
</dbReference>
<dbReference type="GO" id="GO:0000724">
    <property type="term" value="P:double-strand break repair via homologous recombination"/>
    <property type="evidence" value="ECO:0007669"/>
    <property type="project" value="UniProtKB-ARBA"/>
</dbReference>
<dbReference type="InterPro" id="IPR002164">
    <property type="entry name" value="NAP_family"/>
</dbReference>
<proteinExistence type="inferred from homology"/>
<evidence type="ECO:0000256" key="1">
    <source>
        <dbReference type="ARBA" id="ARBA00009947"/>
    </source>
</evidence>
<dbReference type="Pfam" id="PF00956">
    <property type="entry name" value="NAP"/>
    <property type="match status" value="1"/>
</dbReference>
<dbReference type="GO" id="GO:0006334">
    <property type="term" value="P:nucleosome assembly"/>
    <property type="evidence" value="ECO:0007669"/>
    <property type="project" value="InterPro"/>
</dbReference>
<evidence type="ECO:0000313" key="4">
    <source>
        <dbReference type="EMBL" id="KAE8685467.1"/>
    </source>
</evidence>